<dbReference type="Pfam" id="PF00460">
    <property type="entry name" value="Flg_bb_rod"/>
    <property type="match status" value="1"/>
</dbReference>
<dbReference type="InterPro" id="IPR010930">
    <property type="entry name" value="Flg_bb/hook_C_dom"/>
</dbReference>
<evidence type="ECO:0000256" key="6">
    <source>
        <dbReference type="ARBA" id="ARBA00023143"/>
    </source>
</evidence>
<feature type="domain" description="Flagellar basal body rod protein N-terminal" evidence="8">
    <location>
        <begin position="10"/>
        <end position="38"/>
    </location>
</feature>
<dbReference type="GO" id="GO:0009424">
    <property type="term" value="C:bacterial-type flagellum hook"/>
    <property type="evidence" value="ECO:0007669"/>
    <property type="project" value="UniProtKB-UniRule"/>
</dbReference>
<keyword evidence="6 7" id="KW-0975">Bacterial flagellum</keyword>
<feature type="domain" description="Flagellar basal-body/hook protein C-terminal" evidence="9">
    <location>
        <begin position="406"/>
        <end position="444"/>
    </location>
</feature>
<dbReference type="Pfam" id="PF06429">
    <property type="entry name" value="Flg_bbr_C"/>
    <property type="match status" value="1"/>
</dbReference>
<dbReference type="AlphaFoldDB" id="A0A7M2Z0Q8"/>
<comment type="subcellular location">
    <subcellularLocation>
        <location evidence="1 7">Bacterial flagellum</location>
    </subcellularLocation>
    <subcellularLocation>
        <location evidence="2 7">Secreted</location>
    </subcellularLocation>
</comment>
<evidence type="ECO:0000259" key="10">
    <source>
        <dbReference type="Pfam" id="PF22638"/>
    </source>
</evidence>
<evidence type="ECO:0000256" key="2">
    <source>
        <dbReference type="ARBA" id="ARBA00004613"/>
    </source>
</evidence>
<dbReference type="PRINTS" id="PR01005">
    <property type="entry name" value="FLGHOOKAP1"/>
</dbReference>
<comment type="caution">
    <text evidence="11">The sequence shown here is derived from an EMBL/GenBank/DDBJ whole genome shotgun (WGS) entry which is preliminary data.</text>
</comment>
<dbReference type="PANTHER" id="PTHR30033:SF1">
    <property type="entry name" value="FLAGELLAR HOOK-ASSOCIATED PROTEIN 1"/>
    <property type="match status" value="1"/>
</dbReference>
<evidence type="ECO:0000256" key="4">
    <source>
        <dbReference type="ARBA" id="ARBA00016244"/>
    </source>
</evidence>
<evidence type="ECO:0000256" key="1">
    <source>
        <dbReference type="ARBA" id="ARBA00004365"/>
    </source>
</evidence>
<evidence type="ECO:0000313" key="12">
    <source>
        <dbReference type="Proteomes" id="UP000254134"/>
    </source>
</evidence>
<dbReference type="InterPro" id="IPR002371">
    <property type="entry name" value="FlgK"/>
</dbReference>
<dbReference type="GO" id="GO:0005198">
    <property type="term" value="F:structural molecule activity"/>
    <property type="evidence" value="ECO:0007669"/>
    <property type="project" value="UniProtKB-UniRule"/>
</dbReference>
<keyword evidence="11" id="KW-0282">Flagellum</keyword>
<dbReference type="PANTHER" id="PTHR30033">
    <property type="entry name" value="FLAGELLAR HOOK-ASSOCIATED PROTEIN 1"/>
    <property type="match status" value="1"/>
</dbReference>
<evidence type="ECO:0000313" key="11">
    <source>
        <dbReference type="EMBL" id="RDI76016.1"/>
    </source>
</evidence>
<dbReference type="Proteomes" id="UP000254134">
    <property type="component" value="Unassembled WGS sequence"/>
</dbReference>
<dbReference type="InterPro" id="IPR001444">
    <property type="entry name" value="Flag_bb_rod_N"/>
</dbReference>
<dbReference type="EMBL" id="QQZY01000001">
    <property type="protein sequence ID" value="RDI76016.1"/>
    <property type="molecule type" value="Genomic_DNA"/>
</dbReference>
<protein>
    <recommendedName>
        <fullName evidence="4 7">Flagellar hook-associated protein 1</fullName>
        <shortName evidence="7">HAP1</shortName>
    </recommendedName>
</protein>
<accession>A0A7M2Z0Q8</accession>
<dbReference type="OrthoDB" id="9802553at2"/>
<evidence type="ECO:0000259" key="9">
    <source>
        <dbReference type="Pfam" id="PF06429"/>
    </source>
</evidence>
<evidence type="ECO:0000256" key="5">
    <source>
        <dbReference type="ARBA" id="ARBA00022525"/>
    </source>
</evidence>
<keyword evidence="12" id="KW-1185">Reference proteome</keyword>
<dbReference type="GO" id="GO:0005576">
    <property type="term" value="C:extracellular region"/>
    <property type="evidence" value="ECO:0007669"/>
    <property type="project" value="UniProtKB-SubCell"/>
</dbReference>
<dbReference type="Pfam" id="PF22638">
    <property type="entry name" value="FlgK_D1"/>
    <property type="match status" value="1"/>
</dbReference>
<evidence type="ECO:0000256" key="3">
    <source>
        <dbReference type="ARBA" id="ARBA00009677"/>
    </source>
</evidence>
<dbReference type="NCBIfam" id="TIGR02492">
    <property type="entry name" value="flgK_ends"/>
    <property type="match status" value="1"/>
</dbReference>
<gene>
    <name evidence="7" type="primary">flgK</name>
    <name evidence="11" type="ORF">Gocc_0435</name>
</gene>
<sequence>MRSTFFGLEMSLRALLAQQQALETTAHNVANANTSGYTRQVAVLQTTLPHSDAALNRPVAPGQYGTGVSVTEFRRLRDTFLDSQVRAQLARQAGQQARSNTLEQVELVLNEPQDTGLHAVLNRFWGSWQEVAVNPESYAGRQSLLQNASSLATALNETDRMLADLETQTDTQLTLAVGEANSLAGRIAKLNVAIGDNAVADLTSNDLMDERDRLLDELAALGDVTVATDSSGRVTVMLAGKAVVDPSAAGGTNALVAADVTGTAPSSGKLRALYDLRNDVLPGYRGRLDTLASGIANAVNAQHAAGVDQNGAAGGAFFSGSTAATLAVAVSDPRLVAASSSGAPGDGSNALAVARIQDQAVVAGARPGDYYRALVADIGVAARDARQAGANATALADALRNRRESVSGVSLDEEMANMVRFQQAYAAAGRLLSTMDQMLDDLINRMGR</sequence>
<reference evidence="12" key="2">
    <citation type="journal article" date="2019" name="MicrobiologyOpen">
        <title>High-quality draft genome sequence of Gaiella occulta isolated from a 150 meter deep mineral water borehole and comparison with the genome sequences of other deep-branching lineages of the phylum Actinobacteria.</title>
        <authorList>
            <person name="Severino R."/>
            <person name="Froufe H.J.C."/>
            <person name="Barroso C."/>
            <person name="Albuquerque L."/>
            <person name="Lobo-da-Cunha A."/>
            <person name="da Costa M.S."/>
            <person name="Egas C."/>
        </authorList>
    </citation>
    <scope>NUCLEOTIDE SEQUENCE [LARGE SCALE GENOMIC DNA]</scope>
    <source>
        <strain evidence="12">F2-233</strain>
    </source>
</reference>
<evidence type="ECO:0000259" key="8">
    <source>
        <dbReference type="Pfam" id="PF00460"/>
    </source>
</evidence>
<comment type="similarity">
    <text evidence="3 7">Belongs to the flagella basal body rod proteins family.</text>
</comment>
<proteinExistence type="inferred from homology"/>
<dbReference type="SUPFAM" id="SSF64518">
    <property type="entry name" value="Phase 1 flagellin"/>
    <property type="match status" value="1"/>
</dbReference>
<feature type="domain" description="Flagellar hook-associated protein FlgK helical" evidence="10">
    <location>
        <begin position="102"/>
        <end position="318"/>
    </location>
</feature>
<evidence type="ECO:0000256" key="7">
    <source>
        <dbReference type="RuleBase" id="RU362065"/>
    </source>
</evidence>
<reference evidence="11 12" key="1">
    <citation type="submission" date="2018-07" db="EMBL/GenBank/DDBJ databases">
        <title>High-quality-draft genome sequence of Gaiella occulta.</title>
        <authorList>
            <person name="Severino R."/>
            <person name="Froufe H.J.C."/>
            <person name="Rainey F.A."/>
            <person name="Barroso C."/>
            <person name="Albuquerque L."/>
            <person name="Lobo-Da-Cunha A."/>
            <person name="Da Costa M.S."/>
            <person name="Egas C."/>
        </authorList>
    </citation>
    <scope>NUCLEOTIDE SEQUENCE [LARGE SCALE GENOMIC DNA]</scope>
    <source>
        <strain evidence="11 12">F2-233</strain>
    </source>
</reference>
<dbReference type="GO" id="GO:0044780">
    <property type="term" value="P:bacterial-type flagellum assembly"/>
    <property type="evidence" value="ECO:0007669"/>
    <property type="project" value="InterPro"/>
</dbReference>
<dbReference type="InterPro" id="IPR053927">
    <property type="entry name" value="FlgK_helical"/>
</dbReference>
<keyword evidence="11" id="KW-0969">Cilium</keyword>
<name>A0A7M2Z0Q8_9ACTN</name>
<dbReference type="RefSeq" id="WP_114794882.1">
    <property type="nucleotide sequence ID" value="NZ_QQZY01000001.1"/>
</dbReference>
<keyword evidence="5 7" id="KW-0964">Secreted</keyword>
<keyword evidence="11" id="KW-0966">Cell projection</keyword>
<organism evidence="11 12">
    <name type="scientific">Gaiella occulta</name>
    <dbReference type="NCBI Taxonomy" id="1002870"/>
    <lineage>
        <taxon>Bacteria</taxon>
        <taxon>Bacillati</taxon>
        <taxon>Actinomycetota</taxon>
        <taxon>Thermoleophilia</taxon>
        <taxon>Gaiellales</taxon>
        <taxon>Gaiellaceae</taxon>
        <taxon>Gaiella</taxon>
    </lineage>
</organism>